<reference evidence="2 3" key="1">
    <citation type="submission" date="2021-08" db="EMBL/GenBank/DDBJ databases">
        <title>Complete genome sequence of the strain Aneurinibacillus thermoaerophilus CCM 8960.</title>
        <authorList>
            <person name="Musilova J."/>
            <person name="Kourilova X."/>
            <person name="Pernicova I."/>
            <person name="Bezdicek M."/>
            <person name="Lengerova M."/>
            <person name="Obruca S."/>
            <person name="Sedlar K."/>
        </authorList>
    </citation>
    <scope>NUCLEOTIDE SEQUENCE [LARGE SCALE GENOMIC DNA]</scope>
    <source>
        <strain evidence="2 3">CCM 8960</strain>
    </source>
</reference>
<keyword evidence="3" id="KW-1185">Reference proteome</keyword>
<dbReference type="SUPFAM" id="SSF46689">
    <property type="entry name" value="Homeodomain-like"/>
    <property type="match status" value="1"/>
</dbReference>
<dbReference type="Gene3D" id="1.10.10.60">
    <property type="entry name" value="Homeodomain-like"/>
    <property type="match status" value="1"/>
</dbReference>
<gene>
    <name evidence="2" type="ORF">K3F53_10845</name>
</gene>
<dbReference type="RefSeq" id="WP_057898535.1">
    <property type="nucleotide sequence ID" value="NZ_CP080764.1"/>
</dbReference>
<dbReference type="Pfam" id="PF01527">
    <property type="entry name" value="HTH_Tnp_1"/>
    <property type="match status" value="1"/>
</dbReference>
<name>A0ABX8Y7V0_ANETH</name>
<sequence>MRRQYDEECKRQTARYILEKGKSVTQTARELDISKNTINNWVKKYKQEPEIRNKQKFRNENHQLSEFQKRIRYLEEENAILKKAMHILILFPCG</sequence>
<evidence type="ECO:0000313" key="2">
    <source>
        <dbReference type="EMBL" id="QYY41440.1"/>
    </source>
</evidence>
<protein>
    <submittedName>
        <fullName evidence="2">Transposase</fullName>
    </submittedName>
</protein>
<dbReference type="InterPro" id="IPR009057">
    <property type="entry name" value="Homeodomain-like_sf"/>
</dbReference>
<organism evidence="2 3">
    <name type="scientific">Aneurinibacillus thermoaerophilus</name>
    <dbReference type="NCBI Taxonomy" id="143495"/>
    <lineage>
        <taxon>Bacteria</taxon>
        <taxon>Bacillati</taxon>
        <taxon>Bacillota</taxon>
        <taxon>Bacilli</taxon>
        <taxon>Bacillales</taxon>
        <taxon>Paenibacillaceae</taxon>
        <taxon>Aneurinibacillus group</taxon>
        <taxon>Aneurinibacillus</taxon>
    </lineage>
</organism>
<dbReference type="InterPro" id="IPR002514">
    <property type="entry name" value="Transposase_8"/>
</dbReference>
<accession>A0ABX8Y7V0</accession>
<dbReference type="GeneID" id="97141867"/>
<dbReference type="EMBL" id="CP080764">
    <property type="protein sequence ID" value="QYY41440.1"/>
    <property type="molecule type" value="Genomic_DNA"/>
</dbReference>
<feature type="coiled-coil region" evidence="1">
    <location>
        <begin position="57"/>
        <end position="84"/>
    </location>
</feature>
<keyword evidence="1" id="KW-0175">Coiled coil</keyword>
<evidence type="ECO:0000256" key="1">
    <source>
        <dbReference type="SAM" id="Coils"/>
    </source>
</evidence>
<proteinExistence type="predicted"/>
<evidence type="ECO:0000313" key="3">
    <source>
        <dbReference type="Proteomes" id="UP000826616"/>
    </source>
</evidence>
<dbReference type="Proteomes" id="UP000826616">
    <property type="component" value="Chromosome"/>
</dbReference>